<dbReference type="GO" id="GO:0003676">
    <property type="term" value="F:nucleic acid binding"/>
    <property type="evidence" value="ECO:0007669"/>
    <property type="project" value="InterPro"/>
</dbReference>
<dbReference type="EMBL" id="CAUWAG010000008">
    <property type="protein sequence ID" value="CAJ2506082.1"/>
    <property type="molecule type" value="Genomic_DNA"/>
</dbReference>
<organism evidence="1 2">
    <name type="scientific">Anthostomella pinea</name>
    <dbReference type="NCBI Taxonomy" id="933095"/>
    <lineage>
        <taxon>Eukaryota</taxon>
        <taxon>Fungi</taxon>
        <taxon>Dikarya</taxon>
        <taxon>Ascomycota</taxon>
        <taxon>Pezizomycotina</taxon>
        <taxon>Sordariomycetes</taxon>
        <taxon>Xylariomycetidae</taxon>
        <taxon>Xylariales</taxon>
        <taxon>Xylariaceae</taxon>
        <taxon>Anthostomella</taxon>
    </lineage>
</organism>
<reference evidence="1" key="1">
    <citation type="submission" date="2023-10" db="EMBL/GenBank/DDBJ databases">
        <authorList>
            <person name="Hackl T."/>
        </authorList>
    </citation>
    <scope>NUCLEOTIDE SEQUENCE</scope>
</reference>
<comment type="caution">
    <text evidence="1">The sequence shown here is derived from an EMBL/GenBank/DDBJ whole genome shotgun (WGS) entry which is preliminary data.</text>
</comment>
<dbReference type="InterPro" id="IPR012677">
    <property type="entry name" value="Nucleotide-bd_a/b_plait_sf"/>
</dbReference>
<name>A0AAI8VK44_9PEZI</name>
<evidence type="ECO:0000313" key="1">
    <source>
        <dbReference type="EMBL" id="CAJ2506082.1"/>
    </source>
</evidence>
<dbReference type="AlphaFoldDB" id="A0AAI8VK44"/>
<dbReference type="InterPro" id="IPR035979">
    <property type="entry name" value="RBD_domain_sf"/>
</dbReference>
<keyword evidence="2" id="KW-1185">Reference proteome</keyword>
<gene>
    <name evidence="1" type="ORF">KHLLAP_LOCUS6550</name>
</gene>
<evidence type="ECO:0000313" key="2">
    <source>
        <dbReference type="Proteomes" id="UP001295740"/>
    </source>
</evidence>
<protein>
    <submittedName>
        <fullName evidence="1">Uu.00g002120.m01.CDS01</fullName>
    </submittedName>
</protein>
<accession>A0AAI8VK44</accession>
<proteinExistence type="predicted"/>
<sequence>MSSPPVNAAEQYLKRYEIDSRSIYVGGLPFNVTNLDEIIEAAAGQYGEIKGLQVIRKRGK</sequence>
<dbReference type="Proteomes" id="UP001295740">
    <property type="component" value="Unassembled WGS sequence"/>
</dbReference>
<dbReference type="SUPFAM" id="SSF54928">
    <property type="entry name" value="RNA-binding domain, RBD"/>
    <property type="match status" value="1"/>
</dbReference>
<dbReference type="Gene3D" id="3.30.70.330">
    <property type="match status" value="1"/>
</dbReference>